<accession>A0A0F9Y5R8</accession>
<dbReference type="EMBL" id="LAZR01000043">
    <property type="protein sequence ID" value="KKN99998.1"/>
    <property type="molecule type" value="Genomic_DNA"/>
</dbReference>
<protein>
    <recommendedName>
        <fullName evidence="2">7-cyano-7-deazaguanine synthase</fullName>
    </recommendedName>
</protein>
<comment type="caution">
    <text evidence="1">The sequence shown here is derived from an EMBL/GenBank/DDBJ whole genome shotgun (WGS) entry which is preliminary data.</text>
</comment>
<dbReference type="CDD" id="cd01986">
    <property type="entry name" value="AANH-like"/>
    <property type="match status" value="1"/>
</dbReference>
<evidence type="ECO:0008006" key="2">
    <source>
        <dbReference type="Google" id="ProtNLM"/>
    </source>
</evidence>
<dbReference type="AlphaFoldDB" id="A0A0F9Y5R8"/>
<evidence type="ECO:0000313" key="1">
    <source>
        <dbReference type="EMBL" id="KKN99998.1"/>
    </source>
</evidence>
<sequence>MNHSPAALTVSTVFNQGNIKLQTDCFEIDFQVQGRENFTGISNTFALWICLPIAMSMNRDLHILGQVSPTALANAKKLIEIWFSWRPDLFHIINVTAEKVVEISYAHQEGELMLYSGGADSTYALITHYLQRGKKVAALTIHGMDYDAEDAVRFNALMDKTRPLRELAINEHYTITSNAAQVMDRYGIHGDCSHGFQLFGSLFLFEDRYRSGSIAADCTRQIEMLIAPWGTCSLTNPLFASSQFHINTLDLDLGRPEKLAALGENEMALSCVSFCKKREVRPENCGVCSKCSRSKAMFLAETGRIPDMFLDSSFSEDMLMDIDLSNRGERGSAMDLLSSAARNDRLSLFPKLSARLCAKPPRKSWLTRQRARWAKRIKKLNKG</sequence>
<proteinExistence type="predicted"/>
<name>A0A0F9Y5R8_9ZZZZ</name>
<reference evidence="1" key="1">
    <citation type="journal article" date="2015" name="Nature">
        <title>Complex archaea that bridge the gap between prokaryotes and eukaryotes.</title>
        <authorList>
            <person name="Spang A."/>
            <person name="Saw J.H."/>
            <person name="Jorgensen S.L."/>
            <person name="Zaremba-Niedzwiedzka K."/>
            <person name="Martijn J."/>
            <person name="Lind A.E."/>
            <person name="van Eijk R."/>
            <person name="Schleper C."/>
            <person name="Guy L."/>
            <person name="Ettema T.J."/>
        </authorList>
    </citation>
    <scope>NUCLEOTIDE SEQUENCE</scope>
</reference>
<gene>
    <name evidence="1" type="ORF">LCGC14_0131100</name>
</gene>
<organism evidence="1">
    <name type="scientific">marine sediment metagenome</name>
    <dbReference type="NCBI Taxonomy" id="412755"/>
    <lineage>
        <taxon>unclassified sequences</taxon>
        <taxon>metagenomes</taxon>
        <taxon>ecological metagenomes</taxon>
    </lineage>
</organism>